<keyword evidence="11" id="KW-1185">Reference proteome</keyword>
<keyword evidence="5" id="KW-0399">Innate immunity</keyword>
<proteinExistence type="inferred from homology"/>
<feature type="domain" description="Attacin C-terminal" evidence="9">
    <location>
        <begin position="44"/>
        <end position="97"/>
    </location>
</feature>
<sequence length="138" mass="14933">MLSSVLPLVLLCAGVHSQHAATFNINSDGTSSVGGNVAHEHWNNFGSQLTGAEKLNLLHNTKHNLDANAFATRHMPNIPQVPNFNTYGGNLDYMNKRASLLQPWVQNAVRKAPPLSTAQLPLSTVNPTKNYLNALPIA</sequence>
<organism evidence="10 11">
    <name type="scientific">Chilo suppressalis</name>
    <name type="common">Asiatic rice borer moth</name>
    <dbReference type="NCBI Taxonomy" id="168631"/>
    <lineage>
        <taxon>Eukaryota</taxon>
        <taxon>Metazoa</taxon>
        <taxon>Ecdysozoa</taxon>
        <taxon>Arthropoda</taxon>
        <taxon>Hexapoda</taxon>
        <taxon>Insecta</taxon>
        <taxon>Pterygota</taxon>
        <taxon>Neoptera</taxon>
        <taxon>Endopterygota</taxon>
        <taxon>Lepidoptera</taxon>
        <taxon>Glossata</taxon>
        <taxon>Ditrysia</taxon>
        <taxon>Pyraloidea</taxon>
        <taxon>Crambidae</taxon>
        <taxon>Crambinae</taxon>
        <taxon>Chilo</taxon>
    </lineage>
</organism>
<protein>
    <recommendedName>
        <fullName evidence="9">Attacin C-terminal domain-containing protein</fullName>
    </recommendedName>
</protein>
<keyword evidence="3" id="KW-0964">Secreted</keyword>
<dbReference type="InterPro" id="IPR005521">
    <property type="entry name" value="Attacin_C"/>
</dbReference>
<evidence type="ECO:0000313" key="11">
    <source>
        <dbReference type="Proteomes" id="UP001153292"/>
    </source>
</evidence>
<evidence type="ECO:0000313" key="10">
    <source>
        <dbReference type="EMBL" id="CAH0403375.1"/>
    </source>
</evidence>
<evidence type="ECO:0000256" key="2">
    <source>
        <dbReference type="ARBA" id="ARBA00007550"/>
    </source>
</evidence>
<keyword evidence="8" id="KW-0732">Signal</keyword>
<evidence type="ECO:0000256" key="7">
    <source>
        <dbReference type="ARBA" id="ARBA00023022"/>
    </source>
</evidence>
<evidence type="ECO:0000256" key="1">
    <source>
        <dbReference type="ARBA" id="ARBA00004613"/>
    </source>
</evidence>
<gene>
    <name evidence="10" type="ORF">CHILSU_LOCUS6647</name>
</gene>
<evidence type="ECO:0000256" key="3">
    <source>
        <dbReference type="ARBA" id="ARBA00022525"/>
    </source>
</evidence>
<feature type="signal peptide" evidence="8">
    <location>
        <begin position="1"/>
        <end position="20"/>
    </location>
</feature>
<feature type="chain" id="PRO_5045903788" description="Attacin C-terminal domain-containing protein" evidence="8">
    <location>
        <begin position="21"/>
        <end position="138"/>
    </location>
</feature>
<dbReference type="EMBL" id="OU963916">
    <property type="protein sequence ID" value="CAH0403375.1"/>
    <property type="molecule type" value="Genomic_DNA"/>
</dbReference>
<keyword evidence="6" id="KW-0391">Immunity</keyword>
<accession>A0ABN8BB55</accession>
<name>A0ABN8BB55_CHISP</name>
<evidence type="ECO:0000256" key="5">
    <source>
        <dbReference type="ARBA" id="ARBA00022588"/>
    </source>
</evidence>
<evidence type="ECO:0000256" key="8">
    <source>
        <dbReference type="SAM" id="SignalP"/>
    </source>
</evidence>
<keyword evidence="4" id="KW-0929">Antimicrobial</keyword>
<evidence type="ECO:0000256" key="4">
    <source>
        <dbReference type="ARBA" id="ARBA00022529"/>
    </source>
</evidence>
<keyword evidence="7" id="KW-0044">Antibiotic</keyword>
<comment type="subcellular location">
    <subcellularLocation>
        <location evidence="1">Secreted</location>
    </subcellularLocation>
</comment>
<evidence type="ECO:0000259" key="9">
    <source>
        <dbReference type="Pfam" id="PF03769"/>
    </source>
</evidence>
<reference evidence="10" key="1">
    <citation type="submission" date="2021-12" db="EMBL/GenBank/DDBJ databases">
        <authorList>
            <person name="King R."/>
        </authorList>
    </citation>
    <scope>NUCLEOTIDE SEQUENCE</scope>
</reference>
<evidence type="ECO:0000256" key="6">
    <source>
        <dbReference type="ARBA" id="ARBA00022859"/>
    </source>
</evidence>
<dbReference type="Pfam" id="PF03769">
    <property type="entry name" value="Attacin_C"/>
    <property type="match status" value="1"/>
</dbReference>
<comment type="similarity">
    <text evidence="2">Belongs to the attacin/sarcotoxin-2 family.</text>
</comment>
<dbReference type="Proteomes" id="UP001153292">
    <property type="component" value="Chromosome 23"/>
</dbReference>